<reference evidence="16" key="1">
    <citation type="journal article" date="2014" name="Front. Microbiol.">
        <title>High frequency of phylogenetically diverse reductive dehalogenase-homologous genes in deep subseafloor sedimentary metagenomes.</title>
        <authorList>
            <person name="Kawai M."/>
            <person name="Futagami T."/>
            <person name="Toyoda A."/>
            <person name="Takaki Y."/>
            <person name="Nishi S."/>
            <person name="Hori S."/>
            <person name="Arai W."/>
            <person name="Tsubouchi T."/>
            <person name="Morono Y."/>
            <person name="Uchiyama I."/>
            <person name="Ito T."/>
            <person name="Fujiyama A."/>
            <person name="Inagaki F."/>
            <person name="Takami H."/>
        </authorList>
    </citation>
    <scope>NUCLEOTIDE SEQUENCE</scope>
    <source>
        <strain evidence="16">Expedition CK06-06</strain>
    </source>
</reference>
<dbReference type="PRINTS" id="PR00981">
    <property type="entry name" value="TRNASYNTHSER"/>
</dbReference>
<keyword evidence="5" id="KW-0963">Cytoplasm</keyword>
<comment type="pathway">
    <text evidence="2">Aminoacyl-tRNA biosynthesis; selenocysteinyl-tRNA(Sec) biosynthesis; L-seryl-tRNA(Sec) from L-serine and tRNA(Sec): step 1/1.</text>
</comment>
<keyword evidence="10" id="KW-0030">Aminoacyl-tRNA synthetase</keyword>
<comment type="catalytic activity">
    <reaction evidence="14">
        <text>tRNA(Ser) + L-serine + ATP = L-seryl-tRNA(Ser) + AMP + diphosphate + H(+)</text>
        <dbReference type="Rhea" id="RHEA:12292"/>
        <dbReference type="Rhea" id="RHEA-COMP:9669"/>
        <dbReference type="Rhea" id="RHEA-COMP:9703"/>
        <dbReference type="ChEBI" id="CHEBI:15378"/>
        <dbReference type="ChEBI" id="CHEBI:30616"/>
        <dbReference type="ChEBI" id="CHEBI:33019"/>
        <dbReference type="ChEBI" id="CHEBI:33384"/>
        <dbReference type="ChEBI" id="CHEBI:78442"/>
        <dbReference type="ChEBI" id="CHEBI:78533"/>
        <dbReference type="ChEBI" id="CHEBI:456215"/>
        <dbReference type="EC" id="6.1.1.11"/>
    </reaction>
</comment>
<accession>X1DUJ9</accession>
<feature type="domain" description="Aminoacyl-transfer RNA synthetases class-II family profile" evidence="15">
    <location>
        <begin position="1"/>
        <end position="93"/>
    </location>
</feature>
<dbReference type="GO" id="GO:0005524">
    <property type="term" value="F:ATP binding"/>
    <property type="evidence" value="ECO:0007669"/>
    <property type="project" value="UniProtKB-KW"/>
</dbReference>
<comment type="similarity">
    <text evidence="3">Belongs to the class-II aminoacyl-tRNA synthetase family. Type-1 seryl-tRNA synthetase subfamily.</text>
</comment>
<dbReference type="EC" id="6.1.1.11" evidence="4"/>
<keyword evidence="9" id="KW-0648">Protein biosynthesis</keyword>
<keyword evidence="7" id="KW-0547">Nucleotide-binding</keyword>
<comment type="caution">
    <text evidence="16">The sequence shown here is derived from an EMBL/GenBank/DDBJ whole genome shotgun (WGS) entry which is preliminary data.</text>
</comment>
<evidence type="ECO:0000256" key="1">
    <source>
        <dbReference type="ARBA" id="ARBA00004496"/>
    </source>
</evidence>
<protein>
    <recommendedName>
        <fullName evidence="4">serine--tRNA ligase</fullName>
        <ecNumber evidence="4">6.1.1.11</ecNumber>
    </recommendedName>
    <alternativeName>
        <fullName evidence="11">Seryl-tRNA synthetase</fullName>
    </alternativeName>
    <alternativeName>
        <fullName evidence="12">Seryl-tRNA(Ser/Sec) synthetase</fullName>
    </alternativeName>
</protein>
<evidence type="ECO:0000256" key="6">
    <source>
        <dbReference type="ARBA" id="ARBA00022598"/>
    </source>
</evidence>
<evidence type="ECO:0000256" key="9">
    <source>
        <dbReference type="ARBA" id="ARBA00022917"/>
    </source>
</evidence>
<dbReference type="InterPro" id="IPR002317">
    <property type="entry name" value="Ser-tRNA-ligase_type_1"/>
</dbReference>
<evidence type="ECO:0000256" key="10">
    <source>
        <dbReference type="ARBA" id="ARBA00023146"/>
    </source>
</evidence>
<evidence type="ECO:0000256" key="4">
    <source>
        <dbReference type="ARBA" id="ARBA00012840"/>
    </source>
</evidence>
<dbReference type="EMBL" id="BART01033558">
    <property type="protein sequence ID" value="GAH08634.1"/>
    <property type="molecule type" value="Genomic_DNA"/>
</dbReference>
<keyword evidence="6" id="KW-0436">Ligase</keyword>
<feature type="non-terminal residue" evidence="16">
    <location>
        <position position="1"/>
    </location>
</feature>
<proteinExistence type="inferred from homology"/>
<keyword evidence="8" id="KW-0067">ATP-binding</keyword>
<dbReference type="AlphaFoldDB" id="X1DUJ9"/>
<dbReference type="Gene3D" id="3.30.930.10">
    <property type="entry name" value="Bira Bifunctional Protein, Domain 2"/>
    <property type="match status" value="1"/>
</dbReference>
<comment type="catalytic activity">
    <reaction evidence="13">
        <text>tRNA(Sec) + L-serine + ATP = L-seryl-tRNA(Sec) + AMP + diphosphate + H(+)</text>
        <dbReference type="Rhea" id="RHEA:42580"/>
        <dbReference type="Rhea" id="RHEA-COMP:9742"/>
        <dbReference type="Rhea" id="RHEA-COMP:10128"/>
        <dbReference type="ChEBI" id="CHEBI:15378"/>
        <dbReference type="ChEBI" id="CHEBI:30616"/>
        <dbReference type="ChEBI" id="CHEBI:33019"/>
        <dbReference type="ChEBI" id="CHEBI:33384"/>
        <dbReference type="ChEBI" id="CHEBI:78442"/>
        <dbReference type="ChEBI" id="CHEBI:78533"/>
        <dbReference type="ChEBI" id="CHEBI:456215"/>
        <dbReference type="EC" id="6.1.1.11"/>
    </reaction>
</comment>
<evidence type="ECO:0000256" key="14">
    <source>
        <dbReference type="ARBA" id="ARBA00048823"/>
    </source>
</evidence>
<sequence>RISLLATQDCSFASAKTFDLEVWLPGQKQYYEISSISNCTDFQARRGLIRFKEVEGSKPQLVYTLNGSSLALPRLMVALLEVYQQKDGSVSIPHVLLEQGFFKEGQEYLQ</sequence>
<evidence type="ECO:0000256" key="7">
    <source>
        <dbReference type="ARBA" id="ARBA00022741"/>
    </source>
</evidence>
<evidence type="ECO:0000256" key="11">
    <source>
        <dbReference type="ARBA" id="ARBA00031113"/>
    </source>
</evidence>
<dbReference type="GO" id="GO:0004828">
    <property type="term" value="F:serine-tRNA ligase activity"/>
    <property type="evidence" value="ECO:0007669"/>
    <property type="project" value="UniProtKB-EC"/>
</dbReference>
<dbReference type="InterPro" id="IPR006195">
    <property type="entry name" value="aa-tRNA-synth_II"/>
</dbReference>
<evidence type="ECO:0000256" key="13">
    <source>
        <dbReference type="ARBA" id="ARBA00047929"/>
    </source>
</evidence>
<dbReference type="InterPro" id="IPR002314">
    <property type="entry name" value="aa-tRNA-synt_IIb"/>
</dbReference>
<dbReference type="PANTHER" id="PTHR43697:SF1">
    <property type="entry name" value="SERINE--TRNA LIGASE"/>
    <property type="match status" value="1"/>
</dbReference>
<evidence type="ECO:0000256" key="12">
    <source>
        <dbReference type="ARBA" id="ARBA00033352"/>
    </source>
</evidence>
<organism evidence="16">
    <name type="scientific">marine sediment metagenome</name>
    <dbReference type="NCBI Taxonomy" id="412755"/>
    <lineage>
        <taxon>unclassified sequences</taxon>
        <taxon>metagenomes</taxon>
        <taxon>ecological metagenomes</taxon>
    </lineage>
</organism>
<evidence type="ECO:0000256" key="5">
    <source>
        <dbReference type="ARBA" id="ARBA00022490"/>
    </source>
</evidence>
<dbReference type="SUPFAM" id="SSF55681">
    <property type="entry name" value="Class II aaRS and biotin synthetases"/>
    <property type="match status" value="1"/>
</dbReference>
<dbReference type="GO" id="GO:0005737">
    <property type="term" value="C:cytoplasm"/>
    <property type="evidence" value="ECO:0007669"/>
    <property type="project" value="UniProtKB-SubCell"/>
</dbReference>
<dbReference type="PROSITE" id="PS50862">
    <property type="entry name" value="AA_TRNA_LIGASE_II"/>
    <property type="match status" value="1"/>
</dbReference>
<comment type="subcellular location">
    <subcellularLocation>
        <location evidence="1">Cytoplasm</location>
    </subcellularLocation>
</comment>
<dbReference type="Pfam" id="PF00587">
    <property type="entry name" value="tRNA-synt_2b"/>
    <property type="match status" value="1"/>
</dbReference>
<gene>
    <name evidence="16" type="ORF">S01H4_57621</name>
</gene>
<dbReference type="GO" id="GO:0006434">
    <property type="term" value="P:seryl-tRNA aminoacylation"/>
    <property type="evidence" value="ECO:0007669"/>
    <property type="project" value="InterPro"/>
</dbReference>
<evidence type="ECO:0000256" key="2">
    <source>
        <dbReference type="ARBA" id="ARBA00005045"/>
    </source>
</evidence>
<evidence type="ECO:0000259" key="15">
    <source>
        <dbReference type="PROSITE" id="PS50862"/>
    </source>
</evidence>
<evidence type="ECO:0000256" key="8">
    <source>
        <dbReference type="ARBA" id="ARBA00022840"/>
    </source>
</evidence>
<dbReference type="InterPro" id="IPR045864">
    <property type="entry name" value="aa-tRNA-synth_II/BPL/LPL"/>
</dbReference>
<evidence type="ECO:0000313" key="16">
    <source>
        <dbReference type="EMBL" id="GAH08634.1"/>
    </source>
</evidence>
<name>X1DUJ9_9ZZZZ</name>
<dbReference type="PANTHER" id="PTHR43697">
    <property type="entry name" value="SERYL-TRNA SYNTHETASE"/>
    <property type="match status" value="1"/>
</dbReference>
<evidence type="ECO:0000256" key="3">
    <source>
        <dbReference type="ARBA" id="ARBA00010728"/>
    </source>
</evidence>